<keyword evidence="2" id="KW-1185">Reference proteome</keyword>
<dbReference type="Proteomes" id="UP000037558">
    <property type="component" value="Unassembled WGS sequence"/>
</dbReference>
<organism evidence="1 2">
    <name type="scientific">Priestia koreensis</name>
    <dbReference type="NCBI Taxonomy" id="284581"/>
    <lineage>
        <taxon>Bacteria</taxon>
        <taxon>Bacillati</taxon>
        <taxon>Bacillota</taxon>
        <taxon>Bacilli</taxon>
        <taxon>Bacillales</taxon>
        <taxon>Bacillaceae</taxon>
        <taxon>Priestia</taxon>
    </lineage>
</organism>
<evidence type="ECO:0000313" key="1">
    <source>
        <dbReference type="EMBL" id="KOO43757.1"/>
    </source>
</evidence>
<dbReference type="AlphaFoldDB" id="A0A0M0KYP3"/>
<protein>
    <submittedName>
        <fullName evidence="1">Uncharacterized protein</fullName>
    </submittedName>
</protein>
<dbReference type="STRING" id="284581.AMD01_15485"/>
<dbReference type="PATRIC" id="fig|284581.3.peg.241"/>
<dbReference type="OrthoDB" id="6691177at2"/>
<reference evidence="2" key="1">
    <citation type="submission" date="2015-08" db="EMBL/GenBank/DDBJ databases">
        <title>Fjat-14210 dsm16467.</title>
        <authorList>
            <person name="Liu B."/>
            <person name="Wang J."/>
            <person name="Zhu Y."/>
            <person name="Liu G."/>
            <person name="Chen Q."/>
            <person name="Chen Z."/>
            <person name="Lan J."/>
            <person name="Che J."/>
            <person name="Ge C."/>
            <person name="Shi H."/>
            <person name="Pan Z."/>
            <person name="Liu X."/>
        </authorList>
    </citation>
    <scope>NUCLEOTIDE SEQUENCE [LARGE SCALE GENOMIC DNA]</scope>
    <source>
        <strain evidence="2">DSM 16467</strain>
    </source>
</reference>
<evidence type="ECO:0000313" key="2">
    <source>
        <dbReference type="Proteomes" id="UP000037558"/>
    </source>
</evidence>
<proteinExistence type="predicted"/>
<comment type="caution">
    <text evidence="1">The sequence shown here is derived from an EMBL/GenBank/DDBJ whole genome shotgun (WGS) entry which is preliminary data.</text>
</comment>
<accession>A0A0M0KYP3</accession>
<dbReference type="EMBL" id="LILC01000020">
    <property type="protein sequence ID" value="KOO43757.1"/>
    <property type="molecule type" value="Genomic_DNA"/>
</dbReference>
<dbReference type="RefSeq" id="WP_053402341.1">
    <property type="nucleotide sequence ID" value="NZ_LILC01000020.1"/>
</dbReference>
<sequence>MRLSEHFGLSNLQQKDLDFVNVNLNKDNKLFIDPAQIEVRNGEWFKTSAHIVNDFFSTILNLYKSGQENEAKLLFNHAHEPNETKLGLSRGKPNGKGSSPEKLIEIFDQVKEQKLIEDGLINNYEDFTIFVEDFAEDRMSDLVTNLLRQQLAIYTVEQCEKLGLILTDVPVNIGVCWDPYEHKWVKVHTRALVVDGKLVLLVPKSIIVKKYMYSVDKYLSNTIFKWRQDYHLKTDSRLVTKKFIKRHEKIVSYPPSMDTLRKKEIKEMDLKSKTYAIKMTKEKLDLIKRFKESVKNALLGTNNNSLTDDEINNLIDDDKK</sequence>
<gene>
    <name evidence="1" type="ORF">AMD01_15485</name>
</gene>
<name>A0A0M0KYP3_9BACI</name>